<keyword evidence="2" id="KW-0378">Hydrolase</keyword>
<dbReference type="GO" id="GO:0000272">
    <property type="term" value="P:polysaccharide catabolic process"/>
    <property type="evidence" value="ECO:0007669"/>
    <property type="project" value="UniProtKB-KW"/>
</dbReference>
<dbReference type="SMART" id="SM00060">
    <property type="entry name" value="FN3"/>
    <property type="match status" value="1"/>
</dbReference>
<name>A0A8J3KWJ0_9ACTN</name>
<dbReference type="GO" id="GO:0004553">
    <property type="term" value="F:hydrolase activity, hydrolyzing O-glycosyl compounds"/>
    <property type="evidence" value="ECO:0007669"/>
    <property type="project" value="InterPro"/>
</dbReference>
<keyword evidence="4" id="KW-0732">Signal</keyword>
<dbReference type="InterPro" id="IPR012291">
    <property type="entry name" value="CBM2_carb-bd_dom_sf"/>
</dbReference>
<evidence type="ECO:0000259" key="6">
    <source>
        <dbReference type="PROSITE" id="PS51173"/>
    </source>
</evidence>
<keyword evidence="3" id="KW-0624">Polysaccharide degradation</keyword>
<dbReference type="SMART" id="SM00637">
    <property type="entry name" value="CBD_II"/>
    <property type="match status" value="1"/>
</dbReference>
<accession>A0A8J3KWJ0</accession>
<dbReference type="GO" id="GO:0030247">
    <property type="term" value="F:polysaccharide binding"/>
    <property type="evidence" value="ECO:0007669"/>
    <property type="project" value="UniProtKB-UniRule"/>
</dbReference>
<organism evidence="7 8">
    <name type="scientific">Catellatospora coxensis</name>
    <dbReference type="NCBI Taxonomy" id="310354"/>
    <lineage>
        <taxon>Bacteria</taxon>
        <taxon>Bacillati</taxon>
        <taxon>Actinomycetota</taxon>
        <taxon>Actinomycetes</taxon>
        <taxon>Micromonosporales</taxon>
        <taxon>Micromonosporaceae</taxon>
        <taxon>Catellatospora</taxon>
    </lineage>
</organism>
<dbReference type="InterPro" id="IPR017853">
    <property type="entry name" value="GH"/>
</dbReference>
<dbReference type="Proteomes" id="UP000630887">
    <property type="component" value="Unassembled WGS sequence"/>
</dbReference>
<feature type="domain" description="CBM2" evidence="6">
    <location>
        <begin position="560"/>
        <end position="671"/>
    </location>
</feature>
<dbReference type="InterPro" id="IPR013780">
    <property type="entry name" value="Glyco_hydro_b"/>
</dbReference>
<dbReference type="PROSITE" id="PS51173">
    <property type="entry name" value="CBM2"/>
    <property type="match status" value="1"/>
</dbReference>
<evidence type="ECO:0000313" key="8">
    <source>
        <dbReference type="Proteomes" id="UP000630887"/>
    </source>
</evidence>
<dbReference type="InterPro" id="IPR013783">
    <property type="entry name" value="Ig-like_fold"/>
</dbReference>
<sequence length="671" mass="69886">MRKSRIALLACTLAAATLTVPGQASAEPAVTVTVNARAGLESAGDAAIGVNHAVWDSQLGTNAVADLMKNAGVQTMRYPGGSYSDIYHWETHTAPGGYVAPDTDFDTFMGGVKRAGAQAMVIANYGTGTPEEAAGWVRYANVEKNYGVKYWEIGNELYGNGHYGANWEADDHADKSPAGYATVAKQYAEAMKAVDPTIKIGIVLTTPGNWPDGIVGSGDAGTWNQVVLSIAGPSVDFAILHWYPGGSSSAEALSKTAQVTDAVWLARRQIDRYAGKNLGIALTEINTGYGQNTQPGALFAADAYASLIAAGVFNIDWWNVHNGMGTVSEVGGHTDYGDWGLLSSANCNSDGTVCQPPLNTPFAPYFGLAMTSRFVKAGDQLVRAGASDPAIRAHAARRANGDLAVLLVNTDEAASKQVSLNYAGYSPAATAQVHTFGNGDTAITTGTGSATSVTLAPNSLTTLVLRPAAATARPATPGRPVASAVSATSTTLTWPAGAAGLKYEIHRQLGTISEQWGETTGTTFTVHNLTPGTRYTANVIARDGSGRVSWASPPVTFQTGTPTAAPCAVTLTDASNWGNGYVGSVDITNTGTNPVDTWTLAFSWPTAWQQLGSGWNGTWTQTGSTVTVANADFNKLIAPGATVNVGYVGNYQGPNVLPPLFKLNGTLCTTR</sequence>
<dbReference type="EMBL" id="BONI01000047">
    <property type="protein sequence ID" value="GIG08390.1"/>
    <property type="molecule type" value="Genomic_DNA"/>
</dbReference>
<comment type="caution">
    <text evidence="7">The sequence shown here is derived from an EMBL/GenBank/DDBJ whole genome shotgun (WGS) entry which is preliminary data.</text>
</comment>
<protein>
    <submittedName>
        <fullName evidence="7">Alpha-L-arabinofuranosidase</fullName>
    </submittedName>
</protein>
<feature type="chain" id="PRO_5035174042" evidence="4">
    <location>
        <begin position="27"/>
        <end position="671"/>
    </location>
</feature>
<evidence type="ECO:0000256" key="1">
    <source>
        <dbReference type="ARBA" id="ARBA00023277"/>
    </source>
</evidence>
<dbReference type="InterPro" id="IPR001919">
    <property type="entry name" value="CBD2"/>
</dbReference>
<evidence type="ECO:0000313" key="7">
    <source>
        <dbReference type="EMBL" id="GIG08390.1"/>
    </source>
</evidence>
<dbReference type="InterPro" id="IPR036116">
    <property type="entry name" value="FN3_sf"/>
</dbReference>
<evidence type="ECO:0000256" key="4">
    <source>
        <dbReference type="SAM" id="SignalP"/>
    </source>
</evidence>
<dbReference type="Pfam" id="PF00553">
    <property type="entry name" value="CBM_2"/>
    <property type="match status" value="1"/>
</dbReference>
<dbReference type="AlphaFoldDB" id="A0A8J3KWJ0"/>
<keyword evidence="1" id="KW-0119">Carbohydrate metabolism</keyword>
<dbReference type="CDD" id="cd00063">
    <property type="entry name" value="FN3"/>
    <property type="match status" value="1"/>
</dbReference>
<dbReference type="PROSITE" id="PS50853">
    <property type="entry name" value="FN3"/>
    <property type="match status" value="1"/>
</dbReference>
<gene>
    <name evidence="7" type="ORF">Cco03nite_50900</name>
</gene>
<dbReference type="Gene3D" id="2.60.40.10">
    <property type="entry name" value="Immunoglobulins"/>
    <property type="match status" value="1"/>
</dbReference>
<evidence type="ECO:0000256" key="3">
    <source>
        <dbReference type="ARBA" id="ARBA00023326"/>
    </source>
</evidence>
<dbReference type="Gene3D" id="2.60.40.290">
    <property type="match status" value="1"/>
</dbReference>
<evidence type="ECO:0000259" key="5">
    <source>
        <dbReference type="PROSITE" id="PS50853"/>
    </source>
</evidence>
<evidence type="ECO:0000256" key="2">
    <source>
        <dbReference type="ARBA" id="ARBA00023295"/>
    </source>
</evidence>
<dbReference type="Pfam" id="PF00041">
    <property type="entry name" value="fn3"/>
    <property type="match status" value="1"/>
</dbReference>
<dbReference type="InterPro" id="IPR008965">
    <property type="entry name" value="CBM2/CBM3_carb-bd_dom_sf"/>
</dbReference>
<keyword evidence="8" id="KW-1185">Reference proteome</keyword>
<dbReference type="PANTHER" id="PTHR43576">
    <property type="entry name" value="ALPHA-L-ARABINOFURANOSIDASE C-RELATED"/>
    <property type="match status" value="1"/>
</dbReference>
<dbReference type="SUPFAM" id="SSF49265">
    <property type="entry name" value="Fibronectin type III"/>
    <property type="match status" value="1"/>
</dbReference>
<dbReference type="SUPFAM" id="SSF49384">
    <property type="entry name" value="Carbohydrate-binding domain"/>
    <property type="match status" value="1"/>
</dbReference>
<dbReference type="Gene3D" id="3.20.20.80">
    <property type="entry name" value="Glycosidases"/>
    <property type="match status" value="1"/>
</dbReference>
<proteinExistence type="predicted"/>
<feature type="signal peptide" evidence="4">
    <location>
        <begin position="1"/>
        <end position="26"/>
    </location>
</feature>
<dbReference type="SUPFAM" id="SSF51445">
    <property type="entry name" value="(Trans)glycosidases"/>
    <property type="match status" value="1"/>
</dbReference>
<reference evidence="7 8" key="1">
    <citation type="submission" date="2021-01" db="EMBL/GenBank/DDBJ databases">
        <title>Whole genome shotgun sequence of Catellatospora coxensis NBRC 107359.</title>
        <authorList>
            <person name="Komaki H."/>
            <person name="Tamura T."/>
        </authorList>
    </citation>
    <scope>NUCLEOTIDE SEQUENCE [LARGE SCALE GENOMIC DNA]</scope>
    <source>
        <strain evidence="7 8">NBRC 107359</strain>
    </source>
</reference>
<dbReference type="RefSeq" id="WP_203694706.1">
    <property type="nucleotide sequence ID" value="NZ_BAAALC010000007.1"/>
</dbReference>
<dbReference type="InterPro" id="IPR003961">
    <property type="entry name" value="FN3_dom"/>
</dbReference>
<dbReference type="Gene3D" id="2.60.40.1180">
    <property type="entry name" value="Golgi alpha-mannosidase II"/>
    <property type="match status" value="1"/>
</dbReference>
<keyword evidence="2" id="KW-0326">Glycosidase</keyword>
<feature type="domain" description="Fibronectin type-III" evidence="5">
    <location>
        <begin position="476"/>
        <end position="562"/>
    </location>
</feature>
<dbReference type="PANTHER" id="PTHR43576:SF3">
    <property type="entry name" value="ALPHA-L-ARABINOFURANOSIDASE C"/>
    <property type="match status" value="1"/>
</dbReference>